<dbReference type="AlphaFoldDB" id="A0AAW1AKB9"/>
<keyword evidence="1" id="KW-1133">Transmembrane helix</keyword>
<sequence>MHPRFWKSACLFHHGRHQLPRRNNNAVYRSSRQLDQSWDPPGTLFSFAWHREEINKKTSGSSSRFLMPSTRCSRSAVISQRCRRDYTSPLSLLLAAIILIVFFTRGRISSISGFSGSVPRILPRL</sequence>
<keyword evidence="3" id="KW-1185">Reference proteome</keyword>
<keyword evidence="1" id="KW-0472">Membrane</keyword>
<name>A0AAW1AKB9_9HYME</name>
<comment type="caution">
    <text evidence="2">The sequence shown here is derived from an EMBL/GenBank/DDBJ whole genome shotgun (WGS) entry which is preliminary data.</text>
</comment>
<accession>A0AAW1AKB9</accession>
<gene>
    <name evidence="2" type="ORF">QLX08_000194</name>
</gene>
<evidence type="ECO:0000313" key="2">
    <source>
        <dbReference type="EMBL" id="KAK9310431.1"/>
    </source>
</evidence>
<dbReference type="Proteomes" id="UP001432146">
    <property type="component" value="Unassembled WGS sequence"/>
</dbReference>
<evidence type="ECO:0000313" key="3">
    <source>
        <dbReference type="Proteomes" id="UP001432146"/>
    </source>
</evidence>
<reference evidence="2 3" key="1">
    <citation type="submission" date="2024-05" db="EMBL/GenBank/DDBJ databases">
        <title>The nuclear and mitochondrial genome assemblies of Tetragonisca angustula (Apidae: Meliponini), a tiny yet remarkable pollinator in the Neotropics.</title>
        <authorList>
            <person name="Ferrari R."/>
            <person name="Ricardo P.C."/>
            <person name="Dias F.C."/>
            <person name="Araujo N.S."/>
            <person name="Soares D.O."/>
            <person name="Zhou Q.-S."/>
            <person name="Zhu C.-D."/>
            <person name="Coutinho L."/>
            <person name="Airas M.C."/>
            <person name="Batista T.M."/>
        </authorList>
    </citation>
    <scope>NUCLEOTIDE SEQUENCE [LARGE SCALE GENOMIC DNA]</scope>
    <source>
        <strain evidence="2">ASF017062</strain>
        <tissue evidence="2">Abdomen</tissue>
    </source>
</reference>
<keyword evidence="1" id="KW-0812">Transmembrane</keyword>
<dbReference type="EMBL" id="JAWNGG020000003">
    <property type="protein sequence ID" value="KAK9310431.1"/>
    <property type="molecule type" value="Genomic_DNA"/>
</dbReference>
<feature type="transmembrane region" description="Helical" evidence="1">
    <location>
        <begin position="86"/>
        <end position="104"/>
    </location>
</feature>
<organism evidence="2 3">
    <name type="scientific">Tetragonisca angustula</name>
    <dbReference type="NCBI Taxonomy" id="166442"/>
    <lineage>
        <taxon>Eukaryota</taxon>
        <taxon>Metazoa</taxon>
        <taxon>Ecdysozoa</taxon>
        <taxon>Arthropoda</taxon>
        <taxon>Hexapoda</taxon>
        <taxon>Insecta</taxon>
        <taxon>Pterygota</taxon>
        <taxon>Neoptera</taxon>
        <taxon>Endopterygota</taxon>
        <taxon>Hymenoptera</taxon>
        <taxon>Apocrita</taxon>
        <taxon>Aculeata</taxon>
        <taxon>Apoidea</taxon>
        <taxon>Anthophila</taxon>
        <taxon>Apidae</taxon>
        <taxon>Tetragonisca</taxon>
    </lineage>
</organism>
<proteinExistence type="predicted"/>
<protein>
    <submittedName>
        <fullName evidence="2">Uncharacterized protein</fullName>
    </submittedName>
</protein>
<evidence type="ECO:0000256" key="1">
    <source>
        <dbReference type="SAM" id="Phobius"/>
    </source>
</evidence>